<dbReference type="PROSITE" id="PS00086">
    <property type="entry name" value="CYTOCHROME_P450"/>
    <property type="match status" value="1"/>
</dbReference>
<reference evidence="10" key="2">
    <citation type="submission" date="2023-05" db="EMBL/GenBank/DDBJ databases">
        <authorList>
            <person name="Schelkunov M.I."/>
        </authorList>
    </citation>
    <scope>NUCLEOTIDE SEQUENCE</scope>
    <source>
        <strain evidence="10">Hsosn_3</strain>
        <tissue evidence="10">Leaf</tissue>
    </source>
</reference>
<evidence type="ECO:0000256" key="5">
    <source>
        <dbReference type="ARBA" id="ARBA00023004"/>
    </source>
</evidence>
<dbReference type="Proteomes" id="UP001237642">
    <property type="component" value="Unassembled WGS sequence"/>
</dbReference>
<keyword evidence="5 7" id="KW-0408">Iron</keyword>
<evidence type="ECO:0000256" key="1">
    <source>
        <dbReference type="ARBA" id="ARBA00001971"/>
    </source>
</evidence>
<keyword evidence="3 7" id="KW-0479">Metal-binding</keyword>
<evidence type="ECO:0000256" key="8">
    <source>
        <dbReference type="RuleBase" id="RU000461"/>
    </source>
</evidence>
<feature type="transmembrane region" description="Helical" evidence="9">
    <location>
        <begin position="224"/>
        <end position="243"/>
    </location>
</feature>
<dbReference type="GO" id="GO:0020037">
    <property type="term" value="F:heme binding"/>
    <property type="evidence" value="ECO:0007669"/>
    <property type="project" value="InterPro"/>
</dbReference>
<dbReference type="CDD" id="cd20654">
    <property type="entry name" value="CYP82"/>
    <property type="match status" value="1"/>
</dbReference>
<dbReference type="PRINTS" id="PR00385">
    <property type="entry name" value="P450"/>
</dbReference>
<evidence type="ECO:0000256" key="2">
    <source>
        <dbReference type="ARBA" id="ARBA00022617"/>
    </source>
</evidence>
<organism evidence="10 11">
    <name type="scientific">Heracleum sosnowskyi</name>
    <dbReference type="NCBI Taxonomy" id="360622"/>
    <lineage>
        <taxon>Eukaryota</taxon>
        <taxon>Viridiplantae</taxon>
        <taxon>Streptophyta</taxon>
        <taxon>Embryophyta</taxon>
        <taxon>Tracheophyta</taxon>
        <taxon>Spermatophyta</taxon>
        <taxon>Magnoliopsida</taxon>
        <taxon>eudicotyledons</taxon>
        <taxon>Gunneridae</taxon>
        <taxon>Pentapetalae</taxon>
        <taxon>asterids</taxon>
        <taxon>campanulids</taxon>
        <taxon>Apiales</taxon>
        <taxon>Apiaceae</taxon>
        <taxon>Apioideae</taxon>
        <taxon>apioid superclade</taxon>
        <taxon>Tordylieae</taxon>
        <taxon>Tordyliinae</taxon>
        <taxon>Heracleum</taxon>
    </lineage>
</organism>
<evidence type="ECO:0000313" key="11">
    <source>
        <dbReference type="Proteomes" id="UP001237642"/>
    </source>
</evidence>
<evidence type="ECO:0000256" key="3">
    <source>
        <dbReference type="ARBA" id="ARBA00022723"/>
    </source>
</evidence>
<gene>
    <name evidence="10" type="ORF">POM88_051296</name>
</gene>
<keyword evidence="4 8" id="KW-0560">Oxidoreductase</keyword>
<evidence type="ECO:0000256" key="9">
    <source>
        <dbReference type="SAM" id="Phobius"/>
    </source>
</evidence>
<dbReference type="PANTHER" id="PTHR47947">
    <property type="entry name" value="CYTOCHROME P450 82C3-RELATED"/>
    <property type="match status" value="1"/>
</dbReference>
<keyword evidence="9" id="KW-1133">Transmembrane helix</keyword>
<dbReference type="PANTHER" id="PTHR47947:SF8">
    <property type="entry name" value="CYTOCHROME P450 82C4-LIKE"/>
    <property type="match status" value="1"/>
</dbReference>
<dbReference type="InterPro" id="IPR036396">
    <property type="entry name" value="Cyt_P450_sf"/>
</dbReference>
<dbReference type="GO" id="GO:0009805">
    <property type="term" value="P:coumarin biosynthetic process"/>
    <property type="evidence" value="ECO:0007669"/>
    <property type="project" value="UniProtKB-ARBA"/>
</dbReference>
<sequence>MEFTSQPQVIVLCGLFCFVTFVWRIFSMHAKSNKMNNSPPEPAGAWPIIGHLHLLGGNKLLHHVFGEMADKYGPVFLLRLGVHKTVVVNSWEVAKECFTVQDKVFASHPKSFALEIMGYDHGMLGFLPYGQSWRDLRKLVMVEMLCNNRLEKLKHVRESEINFFIKGLYELWISKGEGNYMPVVEMKERFGDLTMNIVVRMVVGKHHFSTGEESRRFQKAMENFMYLIGSIMVSDAFPLFGWIDSLTGYKAKMKKTAKDFDQILDRWMKEHREERKLSSINELQQDFMHVLLTVMDSDPSAQISDTSIKGTCLNLLLGGFDTAMVTLTWAVSLLLNNRHMLKKVQDELQKHVGRDRQVNESDMKNLPYLRAIVKETLRIYPAGPLAVPREAMEDCTLAGFHISAGTHLVVNLSKLQRDPSIWSNPLEFQPERFLEKHVDIDMFGKNFELIPFGSGRRACPAIPLALQVLHLTLARFLHGFELGTVSDLPIDMTESAGLSNPKATPLEVTLRPRLVASLYV</sequence>
<keyword evidence="6 8" id="KW-0503">Monooxygenase</keyword>
<accession>A0AAD8GZ47</accession>
<name>A0AAD8GZ47_9APIA</name>
<dbReference type="InterPro" id="IPR017972">
    <property type="entry name" value="Cyt_P450_CS"/>
</dbReference>
<evidence type="ECO:0000256" key="7">
    <source>
        <dbReference type="PIRSR" id="PIRSR602401-1"/>
    </source>
</evidence>
<dbReference type="GO" id="GO:0004497">
    <property type="term" value="F:monooxygenase activity"/>
    <property type="evidence" value="ECO:0007669"/>
    <property type="project" value="UniProtKB-KW"/>
</dbReference>
<dbReference type="SUPFAM" id="SSF48264">
    <property type="entry name" value="Cytochrome P450"/>
    <property type="match status" value="1"/>
</dbReference>
<dbReference type="InterPro" id="IPR050651">
    <property type="entry name" value="Plant_Cytochrome_P450_Monoox"/>
</dbReference>
<dbReference type="AlphaFoldDB" id="A0AAD8GZ47"/>
<feature type="transmembrane region" description="Helical" evidence="9">
    <location>
        <begin position="315"/>
        <end position="335"/>
    </location>
</feature>
<feature type="binding site" description="axial binding residue" evidence="7">
    <location>
        <position position="459"/>
    </location>
    <ligand>
        <name>heme</name>
        <dbReference type="ChEBI" id="CHEBI:30413"/>
    </ligand>
    <ligandPart>
        <name>Fe</name>
        <dbReference type="ChEBI" id="CHEBI:18248"/>
    </ligandPart>
</feature>
<protein>
    <submittedName>
        <fullName evidence="10">Xanthotoxin hydroxylase CYP82C</fullName>
    </submittedName>
</protein>
<dbReference type="PRINTS" id="PR00463">
    <property type="entry name" value="EP450I"/>
</dbReference>
<evidence type="ECO:0000256" key="6">
    <source>
        <dbReference type="ARBA" id="ARBA00023033"/>
    </source>
</evidence>
<comment type="similarity">
    <text evidence="8">Belongs to the cytochrome P450 family.</text>
</comment>
<keyword evidence="9" id="KW-0812">Transmembrane</keyword>
<dbReference type="GO" id="GO:0046246">
    <property type="term" value="P:terpene biosynthetic process"/>
    <property type="evidence" value="ECO:0007669"/>
    <property type="project" value="TreeGrafter"/>
</dbReference>
<dbReference type="InterPro" id="IPR002401">
    <property type="entry name" value="Cyt_P450_E_grp-I"/>
</dbReference>
<dbReference type="Pfam" id="PF00067">
    <property type="entry name" value="p450"/>
    <property type="match status" value="1"/>
</dbReference>
<feature type="transmembrane region" description="Helical" evidence="9">
    <location>
        <begin position="6"/>
        <end position="26"/>
    </location>
</feature>
<keyword evidence="2 7" id="KW-0349">Heme</keyword>
<keyword evidence="11" id="KW-1185">Reference proteome</keyword>
<dbReference type="GO" id="GO:0005506">
    <property type="term" value="F:iron ion binding"/>
    <property type="evidence" value="ECO:0007669"/>
    <property type="project" value="InterPro"/>
</dbReference>
<dbReference type="EMBL" id="JAUIZM010000011">
    <property type="protein sequence ID" value="KAK1358040.1"/>
    <property type="molecule type" value="Genomic_DNA"/>
</dbReference>
<dbReference type="GO" id="GO:0016705">
    <property type="term" value="F:oxidoreductase activity, acting on paired donors, with incorporation or reduction of molecular oxygen"/>
    <property type="evidence" value="ECO:0007669"/>
    <property type="project" value="InterPro"/>
</dbReference>
<evidence type="ECO:0000313" key="10">
    <source>
        <dbReference type="EMBL" id="KAK1358040.1"/>
    </source>
</evidence>
<comment type="cofactor">
    <cofactor evidence="1 7">
        <name>heme</name>
        <dbReference type="ChEBI" id="CHEBI:30413"/>
    </cofactor>
</comment>
<dbReference type="InterPro" id="IPR001128">
    <property type="entry name" value="Cyt_P450"/>
</dbReference>
<comment type="caution">
    <text evidence="10">The sequence shown here is derived from an EMBL/GenBank/DDBJ whole genome shotgun (WGS) entry which is preliminary data.</text>
</comment>
<dbReference type="Gene3D" id="1.10.630.10">
    <property type="entry name" value="Cytochrome P450"/>
    <property type="match status" value="1"/>
</dbReference>
<evidence type="ECO:0000256" key="4">
    <source>
        <dbReference type="ARBA" id="ARBA00023002"/>
    </source>
</evidence>
<dbReference type="FunFam" id="1.10.630.10:FF:000026">
    <property type="entry name" value="Cytochrome P450 82C4"/>
    <property type="match status" value="1"/>
</dbReference>
<reference evidence="10" key="1">
    <citation type="submission" date="2023-02" db="EMBL/GenBank/DDBJ databases">
        <title>Genome of toxic invasive species Heracleum sosnowskyi carries increased number of genes despite the absence of recent whole-genome duplications.</title>
        <authorList>
            <person name="Schelkunov M."/>
            <person name="Shtratnikova V."/>
            <person name="Makarenko M."/>
            <person name="Klepikova A."/>
            <person name="Omelchenko D."/>
            <person name="Novikova G."/>
            <person name="Obukhova E."/>
            <person name="Bogdanov V."/>
            <person name="Penin A."/>
            <person name="Logacheva M."/>
        </authorList>
    </citation>
    <scope>NUCLEOTIDE SEQUENCE</scope>
    <source>
        <strain evidence="10">Hsosn_3</strain>
        <tissue evidence="10">Leaf</tissue>
    </source>
</reference>
<keyword evidence="9" id="KW-0472">Membrane</keyword>
<proteinExistence type="inferred from homology"/>